<dbReference type="RefSeq" id="XP_022463739.1">
    <property type="nucleotide sequence ID" value="XM_022607110.1"/>
</dbReference>
<protein>
    <recommendedName>
        <fullName evidence="8">DNA-directed RNA polymerase III subunit RPC4</fullName>
    </recommendedName>
</protein>
<evidence type="ECO:0000256" key="5">
    <source>
        <dbReference type="SAM" id="MobiDB-lite"/>
    </source>
</evidence>
<dbReference type="AlphaFoldDB" id="J7RJ15"/>
<evidence type="ECO:0000256" key="3">
    <source>
        <dbReference type="ARBA" id="ARBA00023163"/>
    </source>
</evidence>
<accession>J7RJ15</accession>
<keyword evidence="3" id="KW-0804">Transcription</keyword>
<dbReference type="STRING" id="1071383.J7RJ15"/>
<feature type="region of interest" description="Disordered" evidence="5">
    <location>
        <begin position="1"/>
        <end position="169"/>
    </location>
</feature>
<keyword evidence="7" id="KW-1185">Reference proteome</keyword>
<feature type="compositionally biased region" description="Basic residues" evidence="5">
    <location>
        <begin position="365"/>
        <end position="376"/>
    </location>
</feature>
<name>J7RJ15_HUIN7</name>
<proteinExistence type="predicted"/>
<evidence type="ECO:0008006" key="8">
    <source>
        <dbReference type="Google" id="ProtNLM"/>
    </source>
</evidence>
<sequence length="461" mass="50849">MSGRLPSLRDAASSKKSTPKFKPKTVARKSKEEREANAARAKTEKELADAREQLKKKQGPAPPGERKKRVPKYLTNTHVVSSGPLAAGNFVGESGNRARSGFTSSGGGGGSGGMSRGFVKMEGGNTSLVHKGLETIENHAHQSDSEPESDQEDKNTKHSIKFNMGREYKVGETNQDLDNYIEGEDDDGELETEDLLHAKRIEQLFPVRPLRVKHDDVDALKRHIQESVSVATTREQTPKLVPELPIKSEEEPTLDDQLRHRESELQHKLSELNVDTEFGGIDVEETRSELSRLAIDYKRIRDKVLKIDNKPNRFMLFQLPHRLPAFQDITPKTEEGSGAAAEDDVPEIPTEEHSTEKNTEESKIKSKRNQHKKKKASIPQNELVGAIGTLRVHKSGKISVEIGGIPMEVSSGAETSFLQDLVALNAPPEITGSEEEPATGLKGSIEHLGKIESKIVVTPKI</sequence>
<feature type="compositionally biased region" description="Basic and acidic residues" evidence="5">
    <location>
        <begin position="29"/>
        <end position="55"/>
    </location>
</feature>
<feature type="compositionally biased region" description="Basic residues" evidence="5">
    <location>
        <begin position="17"/>
        <end position="28"/>
    </location>
</feature>
<evidence type="ECO:0000256" key="4">
    <source>
        <dbReference type="ARBA" id="ARBA00023242"/>
    </source>
</evidence>
<dbReference type="GeneID" id="34525173"/>
<comment type="subcellular location">
    <subcellularLocation>
        <location evidence="1">Nucleus</location>
    </subcellularLocation>
</comment>
<evidence type="ECO:0000313" key="6">
    <source>
        <dbReference type="EMBL" id="CCK69493.1"/>
    </source>
</evidence>
<dbReference type="Pfam" id="PF05132">
    <property type="entry name" value="RNA_pol_Rpc4"/>
    <property type="match status" value="1"/>
</dbReference>
<reference evidence="6 7" key="1">
    <citation type="journal article" date="2011" name="Proc. Natl. Acad. Sci. U.S.A.">
        <title>Evolutionary erosion of yeast sex chromosomes by mating-type switching accidents.</title>
        <authorList>
            <person name="Gordon J.L."/>
            <person name="Armisen D."/>
            <person name="Proux-Wera E."/>
            <person name="Oheigeartaigh S.S."/>
            <person name="Byrne K.P."/>
            <person name="Wolfe K.H."/>
        </authorList>
    </citation>
    <scope>NUCLEOTIDE SEQUENCE [LARGE SCALE GENOMIC DNA]</scope>
    <source>
        <strain evidence="7">ATCC MYA-139 / BCRC 22969 / CBS 8797 / CCRC 22969 / KCTC 17520 / NBRC 10181 / NCYC 3082</strain>
    </source>
</reference>
<evidence type="ECO:0000256" key="1">
    <source>
        <dbReference type="ARBA" id="ARBA00004123"/>
    </source>
</evidence>
<dbReference type="PANTHER" id="PTHR13408:SF0">
    <property type="entry name" value="DNA-DIRECTED RNA POLYMERASE III SUBUNIT RPC4"/>
    <property type="match status" value="1"/>
</dbReference>
<dbReference type="EMBL" id="HE978316">
    <property type="protein sequence ID" value="CCK69493.1"/>
    <property type="molecule type" value="Genomic_DNA"/>
</dbReference>
<dbReference type="GO" id="GO:0005666">
    <property type="term" value="C:RNA polymerase III complex"/>
    <property type="evidence" value="ECO:0007669"/>
    <property type="project" value="EnsemblFungi"/>
</dbReference>
<dbReference type="HOGENOM" id="CLU_056234_0_0_1"/>
<keyword evidence="2" id="KW-0240">DNA-directed RNA polymerase</keyword>
<feature type="compositionally biased region" description="Gly residues" evidence="5">
    <location>
        <begin position="104"/>
        <end position="115"/>
    </location>
</feature>
<organism evidence="6 7">
    <name type="scientific">Huiozyma naganishii (strain ATCC MYA-139 / BCRC 22969 / CBS 8797 / KCTC 17520 / NBRC 10181 / NCYC 3082 / Yp74L-3)</name>
    <name type="common">Yeast</name>
    <name type="synonym">Kazachstania naganishii</name>
    <dbReference type="NCBI Taxonomy" id="1071383"/>
    <lineage>
        <taxon>Eukaryota</taxon>
        <taxon>Fungi</taxon>
        <taxon>Dikarya</taxon>
        <taxon>Ascomycota</taxon>
        <taxon>Saccharomycotina</taxon>
        <taxon>Saccharomycetes</taxon>
        <taxon>Saccharomycetales</taxon>
        <taxon>Saccharomycetaceae</taxon>
        <taxon>Huiozyma</taxon>
    </lineage>
</organism>
<dbReference type="KEGG" id="kng:KNAG_0C03890"/>
<dbReference type="GO" id="GO:0042797">
    <property type="term" value="P:tRNA transcription by RNA polymerase III"/>
    <property type="evidence" value="ECO:0007669"/>
    <property type="project" value="EnsemblFungi"/>
</dbReference>
<gene>
    <name evidence="6" type="primary">KNAG0C03890</name>
    <name evidence="6" type="ordered locus">KNAG_0C03890</name>
</gene>
<dbReference type="eggNOG" id="KOG3122">
    <property type="taxonomic scope" value="Eukaryota"/>
</dbReference>
<feature type="compositionally biased region" description="Basic and acidic residues" evidence="5">
    <location>
        <begin position="131"/>
        <end position="144"/>
    </location>
</feature>
<evidence type="ECO:0000313" key="7">
    <source>
        <dbReference type="Proteomes" id="UP000006310"/>
    </source>
</evidence>
<dbReference type="OrthoDB" id="5836119at2759"/>
<dbReference type="GO" id="GO:0003899">
    <property type="term" value="F:DNA-directed RNA polymerase activity"/>
    <property type="evidence" value="ECO:0007669"/>
    <property type="project" value="EnsemblFungi"/>
</dbReference>
<dbReference type="PANTHER" id="PTHR13408">
    <property type="entry name" value="DNA-DIRECTED RNA POLYMERASE III"/>
    <property type="match status" value="1"/>
</dbReference>
<reference evidence="7" key="2">
    <citation type="submission" date="2012-08" db="EMBL/GenBank/DDBJ databases">
        <title>Genome sequence of Kazachstania naganishii.</title>
        <authorList>
            <person name="Gordon J.L."/>
            <person name="Armisen D."/>
            <person name="Proux-Wera E."/>
            <person name="OhEigeartaigh S.S."/>
            <person name="Byrne K.P."/>
            <person name="Wolfe K.H."/>
        </authorList>
    </citation>
    <scope>NUCLEOTIDE SEQUENCE [LARGE SCALE GENOMIC DNA]</scope>
    <source>
        <strain evidence="7">ATCC MYA-139 / BCRC 22969 / CBS 8797 / CCRC 22969 / KCTC 17520 / NBRC 10181 / NCYC 3082</strain>
    </source>
</reference>
<dbReference type="GO" id="GO:0006384">
    <property type="term" value="P:transcription initiation at RNA polymerase III promoter"/>
    <property type="evidence" value="ECO:0007669"/>
    <property type="project" value="EnsemblFungi"/>
</dbReference>
<dbReference type="GO" id="GO:0006386">
    <property type="term" value="P:termination of RNA polymerase III transcription"/>
    <property type="evidence" value="ECO:0007669"/>
    <property type="project" value="EnsemblFungi"/>
</dbReference>
<feature type="region of interest" description="Disordered" evidence="5">
    <location>
        <begin position="329"/>
        <end position="378"/>
    </location>
</feature>
<feature type="compositionally biased region" description="Basic and acidic residues" evidence="5">
    <location>
        <begin position="350"/>
        <end position="364"/>
    </location>
</feature>
<evidence type="ECO:0000256" key="2">
    <source>
        <dbReference type="ARBA" id="ARBA00022478"/>
    </source>
</evidence>
<keyword evidence="4" id="KW-0539">Nucleus</keyword>
<dbReference type="InterPro" id="IPR007811">
    <property type="entry name" value="RPC4"/>
</dbReference>
<dbReference type="Proteomes" id="UP000006310">
    <property type="component" value="Chromosome 3"/>
</dbReference>
<dbReference type="OMA" id="NNYAGTH"/>
<dbReference type="GO" id="GO:0003677">
    <property type="term" value="F:DNA binding"/>
    <property type="evidence" value="ECO:0007669"/>
    <property type="project" value="InterPro"/>
</dbReference>